<evidence type="ECO:0000313" key="3">
    <source>
        <dbReference type="Proteomes" id="UP001467690"/>
    </source>
</evidence>
<dbReference type="Proteomes" id="UP001467690">
    <property type="component" value="Unassembled WGS sequence"/>
</dbReference>
<feature type="domain" description="Histidine kinase/HSP90-like ATPase" evidence="1">
    <location>
        <begin position="37"/>
        <end position="137"/>
    </location>
</feature>
<evidence type="ECO:0000313" key="2">
    <source>
        <dbReference type="EMBL" id="MER2494311.1"/>
    </source>
</evidence>
<dbReference type="CDD" id="cd16934">
    <property type="entry name" value="HATPase_RsbT-like"/>
    <property type="match status" value="1"/>
</dbReference>
<gene>
    <name evidence="2" type="ORF">ABS311_20755</name>
</gene>
<dbReference type="SUPFAM" id="SSF55874">
    <property type="entry name" value="ATPase domain of HSP90 chaperone/DNA topoisomerase II/histidine kinase"/>
    <property type="match status" value="1"/>
</dbReference>
<sequence length="138" mass="15092">MNNKLKSIQLPIKTVDDIVLTRRKAREVAIKMGFGLADQTRLASAVSELARNVIQYAQQGECEISDQSTPEIVILQVLIFDYGPGIADLEAALRDGFSTSQGLGAGLPGCRRLMDEFYIESGLQQGTKIRIQIHASSL</sequence>
<dbReference type="Gene3D" id="3.30.565.10">
    <property type="entry name" value="Histidine kinase-like ATPase, C-terminal domain"/>
    <property type="match status" value="1"/>
</dbReference>
<dbReference type="Pfam" id="PF02518">
    <property type="entry name" value="HATPase_c"/>
    <property type="match status" value="1"/>
</dbReference>
<evidence type="ECO:0000259" key="1">
    <source>
        <dbReference type="SMART" id="SM00387"/>
    </source>
</evidence>
<accession>A0ABV1RN04</accession>
<dbReference type="EMBL" id="JBELOE010000287">
    <property type="protein sequence ID" value="MER2494311.1"/>
    <property type="molecule type" value="Genomic_DNA"/>
</dbReference>
<dbReference type="RefSeq" id="WP_143870859.1">
    <property type="nucleotide sequence ID" value="NZ_CP041660.1"/>
</dbReference>
<reference evidence="2 3" key="1">
    <citation type="submission" date="2024-06" db="EMBL/GenBank/DDBJ databases">
        <authorList>
            <person name="Chen R.Y."/>
        </authorList>
    </citation>
    <scope>NUCLEOTIDE SEQUENCE [LARGE SCALE GENOMIC DNA]</scope>
    <source>
        <strain evidence="2 3">D2</strain>
    </source>
</reference>
<name>A0ABV1RN04_9ALTE</name>
<organism evidence="2 3">
    <name type="scientific">Catenovulum sediminis</name>
    <dbReference type="NCBI Taxonomy" id="1740262"/>
    <lineage>
        <taxon>Bacteria</taxon>
        <taxon>Pseudomonadati</taxon>
        <taxon>Pseudomonadota</taxon>
        <taxon>Gammaproteobacteria</taxon>
        <taxon>Alteromonadales</taxon>
        <taxon>Alteromonadaceae</taxon>
        <taxon>Catenovulum</taxon>
    </lineage>
</organism>
<dbReference type="SMART" id="SM00387">
    <property type="entry name" value="HATPase_c"/>
    <property type="match status" value="1"/>
</dbReference>
<dbReference type="InterPro" id="IPR036890">
    <property type="entry name" value="HATPase_C_sf"/>
</dbReference>
<keyword evidence="3" id="KW-1185">Reference proteome</keyword>
<dbReference type="InterPro" id="IPR003594">
    <property type="entry name" value="HATPase_dom"/>
</dbReference>
<protein>
    <submittedName>
        <fullName evidence="2">Anti-sigma regulatory factor</fullName>
    </submittedName>
</protein>
<comment type="caution">
    <text evidence="2">The sequence shown here is derived from an EMBL/GenBank/DDBJ whole genome shotgun (WGS) entry which is preliminary data.</text>
</comment>
<proteinExistence type="predicted"/>